<organism evidence="3 4">
    <name type="scientific">Scleroderma citrinum Foug A</name>
    <dbReference type="NCBI Taxonomy" id="1036808"/>
    <lineage>
        <taxon>Eukaryota</taxon>
        <taxon>Fungi</taxon>
        <taxon>Dikarya</taxon>
        <taxon>Basidiomycota</taxon>
        <taxon>Agaricomycotina</taxon>
        <taxon>Agaricomycetes</taxon>
        <taxon>Agaricomycetidae</taxon>
        <taxon>Boletales</taxon>
        <taxon>Sclerodermatineae</taxon>
        <taxon>Sclerodermataceae</taxon>
        <taxon>Scleroderma</taxon>
    </lineage>
</organism>
<reference evidence="4" key="2">
    <citation type="submission" date="2015-01" db="EMBL/GenBank/DDBJ databases">
        <title>Evolutionary Origins and Diversification of the Mycorrhizal Mutualists.</title>
        <authorList>
            <consortium name="DOE Joint Genome Institute"/>
            <consortium name="Mycorrhizal Genomics Consortium"/>
            <person name="Kohler A."/>
            <person name="Kuo A."/>
            <person name="Nagy L.G."/>
            <person name="Floudas D."/>
            <person name="Copeland A."/>
            <person name="Barry K.W."/>
            <person name="Cichocki N."/>
            <person name="Veneault-Fourrey C."/>
            <person name="LaButti K."/>
            <person name="Lindquist E.A."/>
            <person name="Lipzen A."/>
            <person name="Lundell T."/>
            <person name="Morin E."/>
            <person name="Murat C."/>
            <person name="Riley R."/>
            <person name="Ohm R."/>
            <person name="Sun H."/>
            <person name="Tunlid A."/>
            <person name="Henrissat B."/>
            <person name="Grigoriev I.V."/>
            <person name="Hibbett D.S."/>
            <person name="Martin F."/>
        </authorList>
    </citation>
    <scope>NUCLEOTIDE SEQUENCE [LARGE SCALE GENOMIC DNA]</scope>
    <source>
        <strain evidence="4">Foug A</strain>
    </source>
</reference>
<name>A0A0C2YWZ4_9AGAM</name>
<dbReference type="InterPro" id="IPR045341">
    <property type="entry name" value="DUF6532"/>
</dbReference>
<dbReference type="OrthoDB" id="2790754at2759"/>
<reference evidence="3 4" key="1">
    <citation type="submission" date="2014-04" db="EMBL/GenBank/DDBJ databases">
        <authorList>
            <consortium name="DOE Joint Genome Institute"/>
            <person name="Kuo A."/>
            <person name="Kohler A."/>
            <person name="Nagy L.G."/>
            <person name="Floudas D."/>
            <person name="Copeland A."/>
            <person name="Barry K.W."/>
            <person name="Cichocki N."/>
            <person name="Veneault-Fourrey C."/>
            <person name="LaButti K."/>
            <person name="Lindquist E.A."/>
            <person name="Lipzen A."/>
            <person name="Lundell T."/>
            <person name="Morin E."/>
            <person name="Murat C."/>
            <person name="Sun H."/>
            <person name="Tunlid A."/>
            <person name="Henrissat B."/>
            <person name="Grigoriev I.V."/>
            <person name="Hibbett D.S."/>
            <person name="Martin F."/>
            <person name="Nordberg H.P."/>
            <person name="Cantor M.N."/>
            <person name="Hua S.X."/>
        </authorList>
    </citation>
    <scope>NUCLEOTIDE SEQUENCE [LARGE SCALE GENOMIC DNA]</scope>
    <source>
        <strain evidence="3 4">Foug A</strain>
    </source>
</reference>
<feature type="domain" description="DUF6532" evidence="2">
    <location>
        <begin position="3"/>
        <end position="165"/>
    </location>
</feature>
<feature type="transmembrane region" description="Helical" evidence="1">
    <location>
        <begin position="155"/>
        <end position="175"/>
    </location>
</feature>
<dbReference type="Proteomes" id="UP000053989">
    <property type="component" value="Unassembled WGS sequence"/>
</dbReference>
<sequence>YISVIEAFPFPNQKEDICWTCLELATKNSEEMKNTLRSAEGDTMTKRDLIDYVWTGGSQIHGELMHKAHSIVPHAYGLARGLGSRNTMEEVNKWLMNDLNFLHPDINISALACDEGKPWQNEVFTDLIKAQWWGPKGDAIRLGVTKENVYANVPFPMLALVACAVSLLTFSASYFHCLM</sequence>
<proteinExistence type="predicted"/>
<keyword evidence="4" id="KW-1185">Reference proteome</keyword>
<dbReference type="HOGENOM" id="CLU_125779_0_0_1"/>
<evidence type="ECO:0000313" key="4">
    <source>
        <dbReference type="Proteomes" id="UP000053989"/>
    </source>
</evidence>
<feature type="non-terminal residue" evidence="3">
    <location>
        <position position="1"/>
    </location>
</feature>
<evidence type="ECO:0000259" key="2">
    <source>
        <dbReference type="Pfam" id="PF20149"/>
    </source>
</evidence>
<keyword evidence="1" id="KW-0472">Membrane</keyword>
<keyword evidence="1" id="KW-1133">Transmembrane helix</keyword>
<protein>
    <recommendedName>
        <fullName evidence="2">DUF6532 domain-containing protein</fullName>
    </recommendedName>
</protein>
<keyword evidence="1" id="KW-0812">Transmembrane</keyword>
<evidence type="ECO:0000256" key="1">
    <source>
        <dbReference type="SAM" id="Phobius"/>
    </source>
</evidence>
<dbReference type="InParanoid" id="A0A0C2YWZ4"/>
<accession>A0A0C2YWZ4</accession>
<dbReference type="Pfam" id="PF20149">
    <property type="entry name" value="DUF6532"/>
    <property type="match status" value="1"/>
</dbReference>
<gene>
    <name evidence="3" type="ORF">SCLCIDRAFT_137455</name>
</gene>
<dbReference type="AlphaFoldDB" id="A0A0C2YWZ4"/>
<dbReference type="EMBL" id="KN822162">
    <property type="protein sequence ID" value="KIM54108.1"/>
    <property type="molecule type" value="Genomic_DNA"/>
</dbReference>
<evidence type="ECO:0000313" key="3">
    <source>
        <dbReference type="EMBL" id="KIM54108.1"/>
    </source>
</evidence>